<proteinExistence type="predicted"/>
<sequence>MGLIIIAGRSQVDWDGAVKTLCETTFAATMGTDGRYPGIYTVLNSIEGSDFILVDPAWRKDTAEEAIETFCASHSWDWGEKFFGPMPTSAGVTQPAALDDLSTLCDGDLETLAKDPDFPDSRKLICYTNYCAAANAAGGCTVFWGRNTILDPNIKVEVLRASLGRQAQLKILCVVLALVSSFLFLRGASKLMEYVDLPNLISFTGLIVLVISTLGRSSLTKVVSVDLILFGMWKSHDDLDNILSSESSESRMTALKSFDKLLKPTSSKASAAVAPE</sequence>
<keyword evidence="2" id="KW-1185">Reference proteome</keyword>
<protein>
    <submittedName>
        <fullName evidence="1">Uncharacterized protein</fullName>
    </submittedName>
</protein>
<organism evidence="1 2">
    <name type="scientific">Triparma retinervis</name>
    <dbReference type="NCBI Taxonomy" id="2557542"/>
    <lineage>
        <taxon>Eukaryota</taxon>
        <taxon>Sar</taxon>
        <taxon>Stramenopiles</taxon>
        <taxon>Ochrophyta</taxon>
        <taxon>Bolidophyceae</taxon>
        <taxon>Parmales</taxon>
        <taxon>Triparmaceae</taxon>
        <taxon>Triparma</taxon>
    </lineage>
</organism>
<dbReference type="EMBL" id="BRXZ01001345">
    <property type="protein sequence ID" value="GMH68891.1"/>
    <property type="molecule type" value="Genomic_DNA"/>
</dbReference>
<accession>A0A9W7AE77</accession>
<dbReference type="Proteomes" id="UP001165082">
    <property type="component" value="Unassembled WGS sequence"/>
</dbReference>
<dbReference type="OrthoDB" id="196319at2759"/>
<name>A0A9W7AE77_9STRA</name>
<dbReference type="AlphaFoldDB" id="A0A9W7AE77"/>
<gene>
    <name evidence="1" type="ORF">TrRE_jg3323</name>
</gene>
<comment type="caution">
    <text evidence="1">The sequence shown here is derived from an EMBL/GenBank/DDBJ whole genome shotgun (WGS) entry which is preliminary data.</text>
</comment>
<evidence type="ECO:0000313" key="2">
    <source>
        <dbReference type="Proteomes" id="UP001165082"/>
    </source>
</evidence>
<evidence type="ECO:0000313" key="1">
    <source>
        <dbReference type="EMBL" id="GMH68891.1"/>
    </source>
</evidence>
<reference evidence="1" key="1">
    <citation type="submission" date="2022-07" db="EMBL/GenBank/DDBJ databases">
        <title>Genome analysis of Parmales, a sister group of diatoms, reveals the evolutionary specialization of diatoms from phago-mixotrophs to photoautotrophs.</title>
        <authorList>
            <person name="Ban H."/>
            <person name="Sato S."/>
            <person name="Yoshikawa S."/>
            <person name="Kazumasa Y."/>
            <person name="Nakamura Y."/>
            <person name="Ichinomiya M."/>
            <person name="Saitoh K."/>
            <person name="Sato N."/>
            <person name="Blanc-Mathieu R."/>
            <person name="Endo H."/>
            <person name="Kuwata A."/>
            <person name="Ogata H."/>
        </authorList>
    </citation>
    <scope>NUCLEOTIDE SEQUENCE</scope>
</reference>